<dbReference type="InterPro" id="IPR040255">
    <property type="entry name" value="Non-specific_endonuclease"/>
</dbReference>
<dbReference type="Proteomes" id="UP001516061">
    <property type="component" value="Unassembled WGS sequence"/>
</dbReference>
<dbReference type="SMART" id="SM00892">
    <property type="entry name" value="Endonuclease_NS"/>
    <property type="match status" value="1"/>
</dbReference>
<dbReference type="PANTHER" id="PTHR13966">
    <property type="entry name" value="ENDONUCLEASE RELATED"/>
    <property type="match status" value="1"/>
</dbReference>
<keyword evidence="5" id="KW-1185">Reference proteome</keyword>
<dbReference type="Gene3D" id="3.40.570.10">
    <property type="entry name" value="Extracellular Endonuclease, subunit A"/>
    <property type="match status" value="1"/>
</dbReference>
<protein>
    <submittedName>
        <fullName evidence="4">Endonuclease G</fullName>
    </submittedName>
</protein>
<evidence type="ECO:0000313" key="4">
    <source>
        <dbReference type="EMBL" id="NRT55693.1"/>
    </source>
</evidence>
<feature type="domain" description="ENPP1-3/EXOG-like endonuclease/phosphodiesterase" evidence="2">
    <location>
        <begin position="52"/>
        <end position="245"/>
    </location>
</feature>
<reference evidence="4 5" key="1">
    <citation type="submission" date="2020-05" db="EMBL/GenBank/DDBJ databases">
        <title>Genomic Encyclopedia of Type Strains, Phase IV (KMG-V): Genome sequencing to study the core and pangenomes of soil and plant-associated prokaryotes.</title>
        <authorList>
            <person name="Whitman W."/>
        </authorList>
    </citation>
    <scope>NUCLEOTIDE SEQUENCE [LARGE SCALE GENOMIC DNA]</scope>
    <source>
        <strain evidence="4 5">C29</strain>
    </source>
</reference>
<dbReference type="InterPro" id="IPR001604">
    <property type="entry name" value="Endo_G_ENPP1-like_dom"/>
</dbReference>
<keyword evidence="4" id="KW-0255">Endonuclease</keyword>
<sequence>MQISRIAISLLLASALSPALAAQTDCPQHYAGGQAPDLLKPAMQQGARPLCFSAFGVVHSAVSRTPLWSAEYLTPARVAKAATLERKDSFHEEERLPEAERAELEDYRASGYDRGHLSPNHDMPDLQAQAESFSLANIVPQAPWANRGQWGDLEEAVRKRVKAGRSLHVISGPMFEGSQLAQLDGRVLVPSAMFKLVCDLQARQLVAFVLSNELRPAATPRYQQVSLVELERRLGMTLLPGVPEAAAFGKLVLPGTSTASR</sequence>
<evidence type="ECO:0000313" key="5">
    <source>
        <dbReference type="Proteomes" id="UP001516061"/>
    </source>
</evidence>
<evidence type="ECO:0000256" key="1">
    <source>
        <dbReference type="SAM" id="SignalP"/>
    </source>
</evidence>
<dbReference type="InterPro" id="IPR044925">
    <property type="entry name" value="His-Me_finger_sf"/>
</dbReference>
<dbReference type="SUPFAM" id="SSF54060">
    <property type="entry name" value="His-Me finger endonucleases"/>
    <property type="match status" value="1"/>
</dbReference>
<dbReference type="RefSeq" id="WP_173804666.1">
    <property type="nucleotide sequence ID" value="NZ_JABSNM010000005.1"/>
</dbReference>
<evidence type="ECO:0000259" key="2">
    <source>
        <dbReference type="SMART" id="SM00477"/>
    </source>
</evidence>
<dbReference type="InterPro" id="IPR020821">
    <property type="entry name" value="ENPP1-3/EXOG-like_nuc-like"/>
</dbReference>
<organism evidence="4 5">
    <name type="scientific">Sphaerotilus uruguayifluvii</name>
    <dbReference type="NCBI Taxonomy" id="2735897"/>
    <lineage>
        <taxon>Bacteria</taxon>
        <taxon>Pseudomonadati</taxon>
        <taxon>Pseudomonadota</taxon>
        <taxon>Betaproteobacteria</taxon>
        <taxon>Burkholderiales</taxon>
        <taxon>Sphaerotilaceae</taxon>
        <taxon>Sphaerotilus</taxon>
    </lineage>
</organism>
<proteinExistence type="predicted"/>
<dbReference type="PANTHER" id="PTHR13966:SF5">
    <property type="entry name" value="ENDONUCLEASE G, MITOCHONDRIAL"/>
    <property type="match status" value="1"/>
</dbReference>
<gene>
    <name evidence="4" type="ORF">HNQ01_001423</name>
</gene>
<dbReference type="GO" id="GO:0004519">
    <property type="term" value="F:endonuclease activity"/>
    <property type="evidence" value="ECO:0007669"/>
    <property type="project" value="UniProtKB-KW"/>
</dbReference>
<dbReference type="EMBL" id="JABSNM010000005">
    <property type="protein sequence ID" value="NRT55693.1"/>
    <property type="molecule type" value="Genomic_DNA"/>
</dbReference>
<dbReference type="Pfam" id="PF01223">
    <property type="entry name" value="Endonuclease_NS"/>
    <property type="match status" value="1"/>
</dbReference>
<keyword evidence="1" id="KW-0732">Signal</keyword>
<dbReference type="SMART" id="SM00477">
    <property type="entry name" value="NUC"/>
    <property type="match status" value="1"/>
</dbReference>
<accession>A0ABX2G077</accession>
<feature type="domain" description="DNA/RNA non-specific endonuclease/pyrophosphatase/phosphodiesterase" evidence="3">
    <location>
        <begin position="51"/>
        <end position="245"/>
    </location>
</feature>
<feature type="chain" id="PRO_5045736117" evidence="1">
    <location>
        <begin position="22"/>
        <end position="261"/>
    </location>
</feature>
<keyword evidence="4" id="KW-0378">Hydrolase</keyword>
<keyword evidence="4" id="KW-0540">Nuclease</keyword>
<dbReference type="InterPro" id="IPR044929">
    <property type="entry name" value="DNA/RNA_non-sp_Endonuclease_sf"/>
</dbReference>
<comment type="caution">
    <text evidence="4">The sequence shown here is derived from an EMBL/GenBank/DDBJ whole genome shotgun (WGS) entry which is preliminary data.</text>
</comment>
<name>A0ABX2G077_9BURK</name>
<feature type="signal peptide" evidence="1">
    <location>
        <begin position="1"/>
        <end position="21"/>
    </location>
</feature>
<evidence type="ECO:0000259" key="3">
    <source>
        <dbReference type="SMART" id="SM00892"/>
    </source>
</evidence>